<accession>A0A1L9U7C9</accession>
<dbReference type="Proteomes" id="UP000184499">
    <property type="component" value="Unassembled WGS sequence"/>
</dbReference>
<sequence>MAAQPVSVFARHVTLFSALTAIKPDSTVSPVSILWMNTCVAFFPLLSGFKIASKEVVWREDKQLDCVVLQVAMIDPTPESLHQNTVPPERLVFVVQCRSPEKDTLAEWKLAEDQLLAYCVGNTNGTRRTFAATAIGTRAKFWRYDRPRLTPLMEDDKTYDLLDGTASYEVEQCLDYIRENSWTWAQDGNNLS</sequence>
<evidence type="ECO:0000313" key="2">
    <source>
        <dbReference type="Proteomes" id="UP000184499"/>
    </source>
</evidence>
<dbReference type="OrthoDB" id="4499616at2759"/>
<gene>
    <name evidence="1" type="ORF">ASPBRDRAFT_47654</name>
</gene>
<dbReference type="EMBL" id="KV878693">
    <property type="protein sequence ID" value="OJJ67600.1"/>
    <property type="molecule type" value="Genomic_DNA"/>
</dbReference>
<evidence type="ECO:0000313" key="1">
    <source>
        <dbReference type="EMBL" id="OJJ67600.1"/>
    </source>
</evidence>
<name>A0A1L9U7C9_ASPBC</name>
<keyword evidence="2" id="KW-1185">Reference proteome</keyword>
<reference evidence="2" key="1">
    <citation type="journal article" date="2017" name="Genome Biol.">
        <title>Comparative genomics reveals high biological diversity and specific adaptations in the industrially and medically important fungal genus Aspergillus.</title>
        <authorList>
            <person name="de Vries R.P."/>
            <person name="Riley R."/>
            <person name="Wiebenga A."/>
            <person name="Aguilar-Osorio G."/>
            <person name="Amillis S."/>
            <person name="Uchima C.A."/>
            <person name="Anderluh G."/>
            <person name="Asadollahi M."/>
            <person name="Askin M."/>
            <person name="Barry K."/>
            <person name="Battaglia E."/>
            <person name="Bayram O."/>
            <person name="Benocci T."/>
            <person name="Braus-Stromeyer S.A."/>
            <person name="Caldana C."/>
            <person name="Canovas D."/>
            <person name="Cerqueira G.C."/>
            <person name="Chen F."/>
            <person name="Chen W."/>
            <person name="Choi C."/>
            <person name="Clum A."/>
            <person name="Dos Santos R.A."/>
            <person name="Damasio A.R."/>
            <person name="Diallinas G."/>
            <person name="Emri T."/>
            <person name="Fekete E."/>
            <person name="Flipphi M."/>
            <person name="Freyberg S."/>
            <person name="Gallo A."/>
            <person name="Gournas C."/>
            <person name="Habgood R."/>
            <person name="Hainaut M."/>
            <person name="Harispe M.L."/>
            <person name="Henrissat B."/>
            <person name="Hilden K.S."/>
            <person name="Hope R."/>
            <person name="Hossain A."/>
            <person name="Karabika E."/>
            <person name="Karaffa L."/>
            <person name="Karanyi Z."/>
            <person name="Krasevec N."/>
            <person name="Kuo A."/>
            <person name="Kusch H."/>
            <person name="LaButti K."/>
            <person name="Lagendijk E.L."/>
            <person name="Lapidus A."/>
            <person name="Levasseur A."/>
            <person name="Lindquist E."/>
            <person name="Lipzen A."/>
            <person name="Logrieco A.F."/>
            <person name="MacCabe A."/>
            <person name="Maekelae M.R."/>
            <person name="Malavazi I."/>
            <person name="Melin P."/>
            <person name="Meyer V."/>
            <person name="Mielnichuk N."/>
            <person name="Miskei M."/>
            <person name="Molnar A.P."/>
            <person name="Mule G."/>
            <person name="Ngan C.Y."/>
            <person name="Orejas M."/>
            <person name="Orosz E."/>
            <person name="Ouedraogo J.P."/>
            <person name="Overkamp K.M."/>
            <person name="Park H.-S."/>
            <person name="Perrone G."/>
            <person name="Piumi F."/>
            <person name="Punt P.J."/>
            <person name="Ram A.F."/>
            <person name="Ramon A."/>
            <person name="Rauscher S."/>
            <person name="Record E."/>
            <person name="Riano-Pachon D.M."/>
            <person name="Robert V."/>
            <person name="Roehrig J."/>
            <person name="Ruller R."/>
            <person name="Salamov A."/>
            <person name="Salih N.S."/>
            <person name="Samson R.A."/>
            <person name="Sandor E."/>
            <person name="Sanguinetti M."/>
            <person name="Schuetze T."/>
            <person name="Sepcic K."/>
            <person name="Shelest E."/>
            <person name="Sherlock G."/>
            <person name="Sophianopoulou V."/>
            <person name="Squina F.M."/>
            <person name="Sun H."/>
            <person name="Susca A."/>
            <person name="Todd R.B."/>
            <person name="Tsang A."/>
            <person name="Unkles S.E."/>
            <person name="van de Wiele N."/>
            <person name="van Rossen-Uffink D."/>
            <person name="Oliveira J.V."/>
            <person name="Vesth T.C."/>
            <person name="Visser J."/>
            <person name="Yu J.-H."/>
            <person name="Zhou M."/>
            <person name="Andersen M.R."/>
            <person name="Archer D.B."/>
            <person name="Baker S.E."/>
            <person name="Benoit I."/>
            <person name="Brakhage A.A."/>
            <person name="Braus G.H."/>
            <person name="Fischer R."/>
            <person name="Frisvad J.C."/>
            <person name="Goldman G.H."/>
            <person name="Houbraken J."/>
            <person name="Oakley B."/>
            <person name="Pocsi I."/>
            <person name="Scazzocchio C."/>
            <person name="Seiboth B."/>
            <person name="vanKuyk P.A."/>
            <person name="Wortman J."/>
            <person name="Dyer P.S."/>
            <person name="Grigoriev I.V."/>
        </authorList>
    </citation>
    <scope>NUCLEOTIDE SEQUENCE [LARGE SCALE GENOMIC DNA]</scope>
    <source>
        <strain evidence="2">CBS 101740 / IMI 381727 / IBT 21946</strain>
    </source>
</reference>
<dbReference type="GeneID" id="93578389"/>
<dbReference type="VEuPathDB" id="FungiDB:ASPBRDRAFT_47654"/>
<organism evidence="1 2">
    <name type="scientific">Aspergillus brasiliensis (strain CBS 101740 / IMI 381727 / IBT 21946)</name>
    <dbReference type="NCBI Taxonomy" id="767769"/>
    <lineage>
        <taxon>Eukaryota</taxon>
        <taxon>Fungi</taxon>
        <taxon>Dikarya</taxon>
        <taxon>Ascomycota</taxon>
        <taxon>Pezizomycotina</taxon>
        <taxon>Eurotiomycetes</taxon>
        <taxon>Eurotiomycetidae</taxon>
        <taxon>Eurotiales</taxon>
        <taxon>Aspergillaceae</taxon>
        <taxon>Aspergillus</taxon>
        <taxon>Aspergillus subgen. Circumdati</taxon>
    </lineage>
</organism>
<proteinExistence type="predicted"/>
<dbReference type="STRING" id="767769.A0A1L9U7C9"/>
<dbReference type="RefSeq" id="XP_067474849.1">
    <property type="nucleotide sequence ID" value="XM_067625901.1"/>
</dbReference>
<dbReference type="AlphaFoldDB" id="A0A1L9U7C9"/>
<dbReference type="OMA" id="SWFPSRE"/>
<protein>
    <submittedName>
        <fullName evidence="1">Uncharacterized protein</fullName>
    </submittedName>
</protein>